<dbReference type="Proteomes" id="UP000246800">
    <property type="component" value="Unassembled WGS sequence"/>
</dbReference>
<feature type="non-terminal residue" evidence="2">
    <location>
        <position position="74"/>
    </location>
</feature>
<dbReference type="InterPro" id="IPR000878">
    <property type="entry name" value="4pyrrol_Mease"/>
</dbReference>
<dbReference type="GO" id="GO:0008168">
    <property type="term" value="F:methyltransferase activity"/>
    <property type="evidence" value="ECO:0007669"/>
    <property type="project" value="UniProtKB-KW"/>
</dbReference>
<dbReference type="GO" id="GO:0032259">
    <property type="term" value="P:methylation"/>
    <property type="evidence" value="ECO:0007669"/>
    <property type="project" value="UniProtKB-KW"/>
</dbReference>
<evidence type="ECO:0000313" key="3">
    <source>
        <dbReference type="Proteomes" id="UP000246800"/>
    </source>
</evidence>
<dbReference type="PANTHER" id="PTHR46111">
    <property type="entry name" value="RIBOSOMAL RNA SMALL SUBUNIT METHYLTRANSFERASE I"/>
    <property type="match status" value="1"/>
</dbReference>
<evidence type="ECO:0000259" key="1">
    <source>
        <dbReference type="Pfam" id="PF00590"/>
    </source>
</evidence>
<gene>
    <name evidence="2" type="ORF">DD902_16875</name>
</gene>
<dbReference type="PANTHER" id="PTHR46111:SF1">
    <property type="entry name" value="RIBOSOMAL RNA SMALL SUBUNIT METHYLTRANSFERASE I"/>
    <property type="match status" value="1"/>
</dbReference>
<dbReference type="Gene3D" id="3.40.1010.10">
    <property type="entry name" value="Cobalt-precorrin-4 Transmethylase, Domain 1"/>
    <property type="match status" value="1"/>
</dbReference>
<comment type="caution">
    <text evidence="2">The sequence shown here is derived from an EMBL/GenBank/DDBJ whole genome shotgun (WGS) entry which is preliminary data.</text>
</comment>
<dbReference type="RefSeq" id="WP_242444164.1">
    <property type="nucleotide sequence ID" value="NZ_QEIT01000925.1"/>
</dbReference>
<protein>
    <submittedName>
        <fullName evidence="2">rRNA (Cytidine-2'-O-)-methyltransferase</fullName>
    </submittedName>
</protein>
<dbReference type="InterPro" id="IPR008189">
    <property type="entry name" value="rRNA_ssu_MeTfrase_I"/>
</dbReference>
<dbReference type="InterPro" id="IPR014777">
    <property type="entry name" value="4pyrrole_Mease_sub1"/>
</dbReference>
<dbReference type="InterPro" id="IPR035996">
    <property type="entry name" value="4pyrrol_Methylase_sf"/>
</dbReference>
<name>A0A317YKJ8_STAPS</name>
<dbReference type="SUPFAM" id="SSF53790">
    <property type="entry name" value="Tetrapyrrole methylase"/>
    <property type="match status" value="1"/>
</dbReference>
<accession>A0A317YKJ8</accession>
<organism evidence="2 3">
    <name type="scientific">Staphylococcus pseudintermedius</name>
    <dbReference type="NCBI Taxonomy" id="283734"/>
    <lineage>
        <taxon>Bacteria</taxon>
        <taxon>Bacillati</taxon>
        <taxon>Bacillota</taxon>
        <taxon>Bacilli</taxon>
        <taxon>Bacillales</taxon>
        <taxon>Staphylococcaceae</taxon>
        <taxon>Staphylococcus</taxon>
        <taxon>Staphylococcus intermedius group</taxon>
    </lineage>
</organism>
<proteinExistence type="predicted"/>
<evidence type="ECO:0000313" key="2">
    <source>
        <dbReference type="EMBL" id="PWZ65120.1"/>
    </source>
</evidence>
<dbReference type="AlphaFoldDB" id="A0A317YKJ8"/>
<keyword evidence="2" id="KW-0489">Methyltransferase</keyword>
<keyword evidence="2" id="KW-0808">Transferase</keyword>
<feature type="domain" description="Tetrapyrrole methylase" evidence="1">
    <location>
        <begin position="4"/>
        <end position="73"/>
    </location>
</feature>
<sequence length="74" mass="8391">MAVLYLVGTPIGNLADITYRAVDVLKRVDMIACEDTRVTSKLCNHYDIPTPLKSYHEHNKDKQTAFIIEQLELG</sequence>
<dbReference type="EMBL" id="QEIT01000925">
    <property type="protein sequence ID" value="PWZ65120.1"/>
    <property type="molecule type" value="Genomic_DNA"/>
</dbReference>
<reference evidence="2 3" key="1">
    <citation type="journal article" date="2018" name="Vet. Microbiol.">
        <title>Clonal diversity and geographic distribution of methicillin-resistant Staphylococcus pseudintermedius from Australian animals: Discovery of novel sequence types.</title>
        <authorList>
            <person name="Worthing K.A."/>
            <person name="Abraham S."/>
            <person name="Coombs G.W."/>
            <person name="Pang S."/>
            <person name="Saputra S."/>
            <person name="Jordan D."/>
            <person name="Trott D.J."/>
            <person name="Norris J.M."/>
        </authorList>
    </citation>
    <scope>NUCLEOTIDE SEQUENCE [LARGE SCALE GENOMIC DNA]</scope>
    <source>
        <strain evidence="2 3">ST525 1</strain>
    </source>
</reference>
<dbReference type="Pfam" id="PF00590">
    <property type="entry name" value="TP_methylase"/>
    <property type="match status" value="1"/>
</dbReference>